<proteinExistence type="inferred from homology"/>
<dbReference type="EMBL" id="JAUDDZ010000001">
    <property type="protein sequence ID" value="MDM8274188.1"/>
    <property type="molecule type" value="Genomic_DNA"/>
</dbReference>
<evidence type="ECO:0000313" key="5">
    <source>
        <dbReference type="Proteomes" id="UP001529421"/>
    </source>
</evidence>
<dbReference type="InterPro" id="IPR029058">
    <property type="entry name" value="AB_hydrolase_fold"/>
</dbReference>
<gene>
    <name evidence="4" type="ORF">QUW28_01560</name>
</gene>
<comment type="similarity">
    <text evidence="1">Belongs to the peptidase S33 family.</text>
</comment>
<dbReference type="PANTHER" id="PTHR43248:SF2">
    <property type="entry name" value="PROLYL AMINOPEPTIDASE"/>
    <property type="match status" value="1"/>
</dbReference>
<dbReference type="RefSeq" id="WP_289543987.1">
    <property type="nucleotide sequence ID" value="NZ_JAUDDZ010000001.1"/>
</dbReference>
<reference evidence="4 5" key="2">
    <citation type="submission" date="2023-06" db="EMBL/GenBank/DDBJ databases">
        <authorList>
            <person name="Zeman M."/>
            <person name="Kubasova T."/>
            <person name="Jahodarova E."/>
            <person name="Nykrynova M."/>
            <person name="Rychlik I."/>
        </authorList>
    </citation>
    <scope>NUCLEOTIDE SEQUENCE [LARGE SCALE GENOMIC DNA]</scope>
    <source>
        <strain evidence="4 5">154_Feed</strain>
    </source>
</reference>
<name>A0ABT7V6S4_9ACTN</name>
<feature type="domain" description="AB hydrolase-1" evidence="3">
    <location>
        <begin position="73"/>
        <end position="226"/>
    </location>
</feature>
<reference evidence="5" key="1">
    <citation type="submission" date="2023-06" db="EMBL/GenBank/DDBJ databases">
        <title>Identification and characterization of horizontal gene transfer across gut microbiota members of farm animals based on homology search.</title>
        <authorList>
            <person name="Zeman M."/>
            <person name="Kubasova T."/>
            <person name="Jahodarova E."/>
            <person name="Nykrynova M."/>
            <person name="Rychlik I."/>
        </authorList>
    </citation>
    <scope>NUCLEOTIDE SEQUENCE [LARGE SCALE GENOMIC DNA]</scope>
    <source>
        <strain evidence="5">154_Feed</strain>
    </source>
</reference>
<organism evidence="4 5">
    <name type="scientific">Enorma phocaeensis</name>
    <dbReference type="NCBI Taxonomy" id="1871019"/>
    <lineage>
        <taxon>Bacteria</taxon>
        <taxon>Bacillati</taxon>
        <taxon>Actinomycetota</taxon>
        <taxon>Coriobacteriia</taxon>
        <taxon>Coriobacteriales</taxon>
        <taxon>Coriobacteriaceae</taxon>
        <taxon>Enorma</taxon>
    </lineage>
</organism>
<dbReference type="PRINTS" id="PR00793">
    <property type="entry name" value="PROAMNOPTASE"/>
</dbReference>
<dbReference type="InterPro" id="IPR002410">
    <property type="entry name" value="Peptidase_S33"/>
</dbReference>
<dbReference type="Gene3D" id="3.40.50.1820">
    <property type="entry name" value="alpha/beta hydrolase"/>
    <property type="match status" value="1"/>
</dbReference>
<keyword evidence="2 4" id="KW-0378">Hydrolase</keyword>
<evidence type="ECO:0000313" key="4">
    <source>
        <dbReference type="EMBL" id="MDM8274188.1"/>
    </source>
</evidence>
<keyword evidence="5" id="KW-1185">Reference proteome</keyword>
<dbReference type="Pfam" id="PF00561">
    <property type="entry name" value="Abhydrolase_1"/>
    <property type="match status" value="1"/>
</dbReference>
<dbReference type="PANTHER" id="PTHR43248">
    <property type="entry name" value="2-SUCCINYL-6-HYDROXY-2,4-CYCLOHEXADIENE-1-CARBOXYLATE SYNTHASE"/>
    <property type="match status" value="1"/>
</dbReference>
<accession>A0ABT7V6S4</accession>
<dbReference type="SUPFAM" id="SSF53474">
    <property type="entry name" value="alpha/beta-Hydrolases"/>
    <property type="match status" value="1"/>
</dbReference>
<sequence>MTKLASYYAPGLFVEDHAIDVPLDWRGLEPALLALGMNMRRGAFPDPLPGAPESIRLFYRVLCAPEHVHDNLPLLVFFQGGPGGEGPRPTSPSSDGWIAEAIKHFRVVLPDQRGTGRSSRVSSKTMDALAQAAACAGKDPARVQADYLKRFLAPSIVRDFEYLRLTEFGGATWATLGQSYGGFITLSYLSHYPTGIAAAFTTGGIPHVPADAEEVYAHTFPRMTSKTEQYYRRYPGDVERVAAVADRLVAGAVALPDGSPLTVERLQLLGSDFGMKPSFERMHWLFDHAFEEADGSVPADPAAAELSDGFLMSVLQRTTTAQNPLYWTLQEFIYADGTTRPIRWAAAREKASRQEFDTAGRPLVFTGEACFPWMFEQMPELKPFAGAMEQLMEDTEFDAVYDLARLASNDVPLQAAVYFDDMYVDAGLSLDTLSHVGASHAWVTNEFEHDGVHGDRVFKHIFEEALGRGDLKHVL</sequence>
<dbReference type="InterPro" id="IPR051601">
    <property type="entry name" value="Serine_prot/Carboxylest_S33"/>
</dbReference>
<evidence type="ECO:0000256" key="2">
    <source>
        <dbReference type="ARBA" id="ARBA00022801"/>
    </source>
</evidence>
<evidence type="ECO:0000259" key="3">
    <source>
        <dbReference type="Pfam" id="PF00561"/>
    </source>
</evidence>
<comment type="caution">
    <text evidence="4">The sequence shown here is derived from an EMBL/GenBank/DDBJ whole genome shotgun (WGS) entry which is preliminary data.</text>
</comment>
<dbReference type="Proteomes" id="UP001529421">
    <property type="component" value="Unassembled WGS sequence"/>
</dbReference>
<protein>
    <submittedName>
        <fullName evidence="4">Alpha/beta fold hydrolase</fullName>
    </submittedName>
</protein>
<dbReference type="InterPro" id="IPR000073">
    <property type="entry name" value="AB_hydrolase_1"/>
</dbReference>
<dbReference type="GO" id="GO:0016787">
    <property type="term" value="F:hydrolase activity"/>
    <property type="evidence" value="ECO:0007669"/>
    <property type="project" value="UniProtKB-KW"/>
</dbReference>
<evidence type="ECO:0000256" key="1">
    <source>
        <dbReference type="ARBA" id="ARBA00010088"/>
    </source>
</evidence>